<reference evidence="2 3" key="1">
    <citation type="submission" date="2017-11" db="EMBL/GenBank/DDBJ databases">
        <title>De-novo sequencing of pomegranate (Punica granatum L.) genome.</title>
        <authorList>
            <person name="Akparov Z."/>
            <person name="Amiraslanov A."/>
            <person name="Hajiyeva S."/>
            <person name="Abbasov M."/>
            <person name="Kaur K."/>
            <person name="Hamwieh A."/>
            <person name="Solovyev V."/>
            <person name="Salamov A."/>
            <person name="Braich B."/>
            <person name="Kosarev P."/>
            <person name="Mahmoud A."/>
            <person name="Hajiyev E."/>
            <person name="Babayeva S."/>
            <person name="Izzatullayeva V."/>
            <person name="Mammadov A."/>
            <person name="Mammadov A."/>
            <person name="Sharifova S."/>
            <person name="Ojaghi J."/>
            <person name="Eynullazada K."/>
            <person name="Bayramov B."/>
            <person name="Abdulazimova A."/>
            <person name="Shahmuradov I."/>
        </authorList>
    </citation>
    <scope>NUCLEOTIDE SEQUENCE [LARGE SCALE GENOMIC DNA]</scope>
    <source>
        <strain evidence="3">cv. AG2017</strain>
        <tissue evidence="2">Leaf</tissue>
    </source>
</reference>
<evidence type="ECO:0000313" key="3">
    <source>
        <dbReference type="Proteomes" id="UP000233551"/>
    </source>
</evidence>
<sequence length="242" mass="26756">MQIQDMLLEAVNFTPVTRNGQKRLLSLIGSIQDSFLKTTTTATSGSELAVGSHWPCSNIPSGASVATSDPTCASRDFTGRPDNSGNKRPPRSPKGVPWLPKAAVLASKFHREPLWRHPTRLVPIGSVQYSSRVYLVPFGSVQRKTAQTRPINGSTRILKSRRTSRPGKGKELTGFPPREVTECSLAPFGQGMIFLTRSKFDSRVSSYFLTCMSMREMIRNETGKPRGTPFEPWDLSAISKEK</sequence>
<dbReference type="AlphaFoldDB" id="A0A2I0JQP5"/>
<feature type="region of interest" description="Disordered" evidence="1">
    <location>
        <begin position="61"/>
        <end position="97"/>
    </location>
</feature>
<organism evidence="2 3">
    <name type="scientific">Punica granatum</name>
    <name type="common">Pomegranate</name>
    <dbReference type="NCBI Taxonomy" id="22663"/>
    <lineage>
        <taxon>Eukaryota</taxon>
        <taxon>Viridiplantae</taxon>
        <taxon>Streptophyta</taxon>
        <taxon>Embryophyta</taxon>
        <taxon>Tracheophyta</taxon>
        <taxon>Spermatophyta</taxon>
        <taxon>Magnoliopsida</taxon>
        <taxon>eudicotyledons</taxon>
        <taxon>Gunneridae</taxon>
        <taxon>Pentapetalae</taxon>
        <taxon>rosids</taxon>
        <taxon>malvids</taxon>
        <taxon>Myrtales</taxon>
        <taxon>Lythraceae</taxon>
        <taxon>Punica</taxon>
    </lineage>
</organism>
<proteinExistence type="predicted"/>
<feature type="region of interest" description="Disordered" evidence="1">
    <location>
        <begin position="220"/>
        <end position="242"/>
    </location>
</feature>
<comment type="caution">
    <text evidence="2">The sequence shown here is derived from an EMBL/GenBank/DDBJ whole genome shotgun (WGS) entry which is preliminary data.</text>
</comment>
<feature type="compositionally biased region" description="Polar residues" evidence="1">
    <location>
        <begin position="61"/>
        <end position="71"/>
    </location>
</feature>
<dbReference type="EMBL" id="PGOL01001417">
    <property type="protein sequence ID" value="PKI58230.1"/>
    <property type="molecule type" value="Genomic_DNA"/>
</dbReference>
<evidence type="ECO:0000313" key="2">
    <source>
        <dbReference type="EMBL" id="PKI58230.1"/>
    </source>
</evidence>
<protein>
    <submittedName>
        <fullName evidence="2">Uncharacterized protein</fullName>
    </submittedName>
</protein>
<accession>A0A2I0JQP5</accession>
<dbReference type="Proteomes" id="UP000233551">
    <property type="component" value="Unassembled WGS sequence"/>
</dbReference>
<gene>
    <name evidence="2" type="ORF">CRG98_021377</name>
</gene>
<name>A0A2I0JQP5_PUNGR</name>
<evidence type="ECO:0000256" key="1">
    <source>
        <dbReference type="SAM" id="MobiDB-lite"/>
    </source>
</evidence>
<keyword evidence="3" id="KW-1185">Reference proteome</keyword>